<evidence type="ECO:0000256" key="1">
    <source>
        <dbReference type="PROSITE-ProRule" id="PRU00103"/>
    </source>
</evidence>
<protein>
    <submittedName>
        <fullName evidence="2">Vacuolar 14 Fab1-binding region-domain-containing protein</fullName>
    </submittedName>
</protein>
<dbReference type="PANTHER" id="PTHR16023:SF0">
    <property type="entry name" value="PROTEIN VAC14 HOMOLOG"/>
    <property type="match status" value="1"/>
</dbReference>
<accession>A0ABQ7GT77</accession>
<keyword evidence="3" id="KW-1185">Reference proteome</keyword>
<evidence type="ECO:0000313" key="3">
    <source>
        <dbReference type="Proteomes" id="UP000815325"/>
    </source>
</evidence>
<dbReference type="Gene3D" id="1.25.10.10">
    <property type="entry name" value="Leucine-rich Repeat Variant"/>
    <property type="match status" value="1"/>
</dbReference>
<comment type="caution">
    <text evidence="2">The sequence shown here is derived from an EMBL/GenBank/DDBJ whole genome shotgun (WGS) entry which is preliminary data.</text>
</comment>
<evidence type="ECO:0000313" key="2">
    <source>
        <dbReference type="EMBL" id="KAF5837786.1"/>
    </source>
</evidence>
<reference evidence="2" key="1">
    <citation type="submission" date="2017-08" db="EMBL/GenBank/DDBJ databases">
        <authorList>
            <person name="Polle J.E."/>
            <person name="Barry K."/>
            <person name="Cushman J."/>
            <person name="Schmutz J."/>
            <person name="Tran D."/>
            <person name="Hathwaick L.T."/>
            <person name="Yim W.C."/>
            <person name="Jenkins J."/>
            <person name="Mckie-Krisberg Z.M."/>
            <person name="Prochnik S."/>
            <person name="Lindquist E."/>
            <person name="Dockter R.B."/>
            <person name="Adam C."/>
            <person name="Molina H."/>
            <person name="Bunkerborg J."/>
            <person name="Jin E."/>
            <person name="Buchheim M."/>
            <person name="Magnuson J."/>
        </authorList>
    </citation>
    <scope>NUCLEOTIDE SEQUENCE</scope>
    <source>
        <strain evidence="2">CCAP 19/18</strain>
    </source>
</reference>
<dbReference type="Pfam" id="PF12755">
    <property type="entry name" value="Vac14_Fab1_bd"/>
    <property type="match status" value="1"/>
</dbReference>
<dbReference type="PROSITE" id="PS50077">
    <property type="entry name" value="HEAT_REPEAT"/>
    <property type="match status" value="1"/>
</dbReference>
<organism evidence="2 3">
    <name type="scientific">Dunaliella salina</name>
    <name type="common">Green alga</name>
    <name type="synonym">Protococcus salinus</name>
    <dbReference type="NCBI Taxonomy" id="3046"/>
    <lineage>
        <taxon>Eukaryota</taxon>
        <taxon>Viridiplantae</taxon>
        <taxon>Chlorophyta</taxon>
        <taxon>core chlorophytes</taxon>
        <taxon>Chlorophyceae</taxon>
        <taxon>CS clade</taxon>
        <taxon>Chlamydomonadales</taxon>
        <taxon>Dunaliellaceae</taxon>
        <taxon>Dunaliella</taxon>
    </lineage>
</organism>
<dbReference type="InterPro" id="IPR011989">
    <property type="entry name" value="ARM-like"/>
</dbReference>
<dbReference type="PANTHER" id="PTHR16023">
    <property type="entry name" value="TAX1 BINDING PROTEIN-RELATED"/>
    <property type="match status" value="1"/>
</dbReference>
<dbReference type="InterPro" id="IPR021133">
    <property type="entry name" value="HEAT_type_2"/>
</dbReference>
<proteinExistence type="predicted"/>
<dbReference type="EMBL" id="MU069603">
    <property type="protein sequence ID" value="KAF5837786.1"/>
    <property type="molecule type" value="Genomic_DNA"/>
</dbReference>
<sequence>MPDDELLSASVLRQIGHAQYDKRKMAALEVEQTVKRLSKSHDEARVQKVVDKLIAEYAFSPQANHRKGALLCLAAATVGLGTPTEAHLRQIVPPVLASFTDQDGRVRYYACEALYNIAKVAREPFIIFFNEVFDAMFRLCADAEANVLNAVQFLDNLVKWAGAGRERARLCPYVSALLSKSTALALMHARNLHPGQVLDSVPDLDLLVYLPQLLDGLMAMLSDPNREIRVAAHKAMMVRCLNTNSCLIQMLSGPNREVHIAAQEAMMVRYLNTKCC</sequence>
<name>A0ABQ7GT77_DUNSA</name>
<gene>
    <name evidence="2" type="ORF">DUNSADRAFT_3858</name>
</gene>
<dbReference type="InterPro" id="IPR026825">
    <property type="entry name" value="Vac14"/>
</dbReference>
<dbReference type="InterPro" id="IPR016024">
    <property type="entry name" value="ARM-type_fold"/>
</dbReference>
<dbReference type="Proteomes" id="UP000815325">
    <property type="component" value="Unassembled WGS sequence"/>
</dbReference>
<feature type="repeat" description="HEAT" evidence="1">
    <location>
        <begin position="91"/>
        <end position="126"/>
    </location>
</feature>
<dbReference type="SUPFAM" id="SSF48371">
    <property type="entry name" value="ARM repeat"/>
    <property type="match status" value="1"/>
</dbReference>